<evidence type="ECO:0000313" key="2">
    <source>
        <dbReference type="Proteomes" id="UP000011770"/>
    </source>
</evidence>
<reference evidence="1 2" key="1">
    <citation type="submission" date="2013-01" db="EMBL/GenBank/DDBJ databases">
        <authorList>
            <person name="Harkins D.M."/>
            <person name="Durkin A.S."/>
            <person name="Brinkac L.M."/>
            <person name="Haft D.H."/>
            <person name="Selengut J.D."/>
            <person name="Sanka R."/>
            <person name="DePew J."/>
            <person name="Purushe J."/>
            <person name="Tulsiani S.M."/>
            <person name="Graham G.C."/>
            <person name="Burns M.-A."/>
            <person name="Dohnt M.F."/>
            <person name="Smythe L.D."/>
            <person name="McKay D.B."/>
            <person name="Craig S.B."/>
            <person name="Vinetz J.M."/>
            <person name="Sutton G.G."/>
            <person name="Nierman W.C."/>
            <person name="Fouts D.E."/>
        </authorList>
    </citation>
    <scope>NUCLEOTIDE SEQUENCE [LARGE SCALE GENOMIC DNA]</scope>
    <source>
        <strain evidence="1 2">LT2116</strain>
    </source>
</reference>
<sequence length="51" mass="6272">MENTRTQAATVRTLKNAMELMKEMRRFNFLVFRNDFENSSFEIDRNHFKKK</sequence>
<gene>
    <name evidence="1" type="ORF">LEP1GSC188_4481</name>
</gene>
<dbReference type="AlphaFoldDB" id="M3GXE2"/>
<comment type="caution">
    <text evidence="1">The sequence shown here is derived from an EMBL/GenBank/DDBJ whole genome shotgun (WGS) entry which is preliminary data.</text>
</comment>
<protein>
    <submittedName>
        <fullName evidence="1">Uncharacterized protein</fullName>
    </submittedName>
</protein>
<evidence type="ECO:0000313" key="1">
    <source>
        <dbReference type="EMBL" id="EMF81170.1"/>
    </source>
</evidence>
<dbReference type="Proteomes" id="UP000011770">
    <property type="component" value="Unassembled WGS sequence"/>
</dbReference>
<name>M3GXE2_9LEPT</name>
<dbReference type="EMBL" id="AHOR02000039">
    <property type="protein sequence ID" value="EMF81170.1"/>
    <property type="molecule type" value="Genomic_DNA"/>
</dbReference>
<organism evidence="1 2">
    <name type="scientific">Leptospira weilii serovar Topaz str. LT2116</name>
    <dbReference type="NCBI Taxonomy" id="1088540"/>
    <lineage>
        <taxon>Bacteria</taxon>
        <taxon>Pseudomonadati</taxon>
        <taxon>Spirochaetota</taxon>
        <taxon>Spirochaetia</taxon>
        <taxon>Leptospirales</taxon>
        <taxon>Leptospiraceae</taxon>
        <taxon>Leptospira</taxon>
    </lineage>
</organism>
<proteinExistence type="predicted"/>
<accession>M3GXE2</accession>